<protein>
    <submittedName>
        <fullName evidence="3">DUF4367 domain-containing protein</fullName>
    </submittedName>
</protein>
<gene>
    <name evidence="3" type="ORF">LKD22_04945</name>
</gene>
<keyword evidence="1" id="KW-0812">Transmembrane</keyword>
<feature type="domain" description="DUF4367" evidence="2">
    <location>
        <begin position="130"/>
        <end position="232"/>
    </location>
</feature>
<dbReference type="EMBL" id="JAJEPX010000010">
    <property type="protein sequence ID" value="MCC2176478.1"/>
    <property type="molecule type" value="Genomic_DNA"/>
</dbReference>
<keyword evidence="4" id="KW-1185">Reference proteome</keyword>
<dbReference type="RefSeq" id="WP_116705056.1">
    <property type="nucleotide sequence ID" value="NZ_JAJEPX010000010.1"/>
</dbReference>
<accession>A0AAW4W0C2</accession>
<evidence type="ECO:0000259" key="2">
    <source>
        <dbReference type="Pfam" id="PF14285"/>
    </source>
</evidence>
<dbReference type="Pfam" id="PF14285">
    <property type="entry name" value="DUF4367"/>
    <property type="match status" value="1"/>
</dbReference>
<dbReference type="Proteomes" id="UP001298753">
    <property type="component" value="Unassembled WGS sequence"/>
</dbReference>
<dbReference type="InterPro" id="IPR025377">
    <property type="entry name" value="DUF4367"/>
</dbReference>
<evidence type="ECO:0000313" key="4">
    <source>
        <dbReference type="Proteomes" id="UP001298753"/>
    </source>
</evidence>
<keyword evidence="1" id="KW-0472">Membrane</keyword>
<feature type="transmembrane region" description="Helical" evidence="1">
    <location>
        <begin position="77"/>
        <end position="96"/>
    </location>
</feature>
<proteinExistence type="predicted"/>
<reference evidence="3 4" key="1">
    <citation type="submission" date="2021-10" db="EMBL/GenBank/DDBJ databases">
        <title>Anaerobic single-cell dispensing facilitates the cultivation of human gut bacteria.</title>
        <authorList>
            <person name="Afrizal A."/>
        </authorList>
    </citation>
    <scope>NUCLEOTIDE SEQUENCE [LARGE SCALE GENOMIC DNA]</scope>
    <source>
        <strain evidence="3 4">CLA-AA-H270</strain>
    </source>
</reference>
<keyword evidence="1" id="KW-1133">Transmembrane helix</keyword>
<evidence type="ECO:0000256" key="1">
    <source>
        <dbReference type="SAM" id="Phobius"/>
    </source>
</evidence>
<dbReference type="AlphaFoldDB" id="A0AAW4W0C2"/>
<dbReference type="GeneID" id="98661241"/>
<comment type="caution">
    <text evidence="3">The sequence shown here is derived from an EMBL/GenBank/DDBJ whole genome shotgun (WGS) entry which is preliminary data.</text>
</comment>
<evidence type="ECO:0000313" key="3">
    <source>
        <dbReference type="EMBL" id="MCC2176478.1"/>
    </source>
</evidence>
<sequence length="235" mass="26520">MKISDKDFDKLISVAISQISDDDNVELKTDEELRSEGSPAHKFSPTFEKQMKKLIRKNQKPQSTPYLSRGLRSRIRIAILVAVLVCAAMMFSVNAFRTSIINFIFYSDKDNSSFAFNKGTSSISSKFTKYLPTYTPKEFGVESIQELSDTSIYIQFVDGTGSYYDMQCDLHPSLLSIDTEGGQVTKLQINGADVTISERQDRIIATYVIDDITFWIMGNISKDVVVQIFESIPKI</sequence>
<name>A0AAW4W0C2_9FIRM</name>
<organism evidence="3 4">
    <name type="scientific">Agathobaculum butyriciproducens</name>
    <dbReference type="NCBI Taxonomy" id="1628085"/>
    <lineage>
        <taxon>Bacteria</taxon>
        <taxon>Bacillati</taxon>
        <taxon>Bacillota</taxon>
        <taxon>Clostridia</taxon>
        <taxon>Eubacteriales</taxon>
        <taxon>Butyricicoccaceae</taxon>
        <taxon>Agathobaculum</taxon>
    </lineage>
</organism>